<evidence type="ECO:0000256" key="1">
    <source>
        <dbReference type="ARBA" id="ARBA00022801"/>
    </source>
</evidence>
<dbReference type="GO" id="GO:0004553">
    <property type="term" value="F:hydrolase activity, hydrolyzing O-glycosyl compounds"/>
    <property type="evidence" value="ECO:0007669"/>
    <property type="project" value="InterPro"/>
</dbReference>
<evidence type="ECO:0000259" key="3">
    <source>
        <dbReference type="SMART" id="SM00642"/>
    </source>
</evidence>
<dbReference type="PANTHER" id="PTHR10357">
    <property type="entry name" value="ALPHA-AMYLASE FAMILY MEMBER"/>
    <property type="match status" value="1"/>
</dbReference>
<dbReference type="CDD" id="cd02857">
    <property type="entry name" value="E_set_CDase_PDE_N"/>
    <property type="match status" value="1"/>
</dbReference>
<name>A0A829R3P7_LISGR</name>
<comment type="caution">
    <text evidence="4">The sequence shown here is derived from an EMBL/GenBank/DDBJ whole genome shotgun (WGS) entry which is preliminary data.</text>
</comment>
<dbReference type="EMBL" id="AODG01000021">
    <property type="protein sequence ID" value="EUJ25818.1"/>
    <property type="molecule type" value="Genomic_DNA"/>
</dbReference>
<dbReference type="SUPFAM" id="SSF51445">
    <property type="entry name" value="(Trans)glycosidases"/>
    <property type="match status" value="1"/>
</dbReference>
<gene>
    <name evidence="4" type="ORF">LMUR_14564</name>
</gene>
<dbReference type="AlphaFoldDB" id="A0A829R3P7"/>
<reference evidence="4 5" key="1">
    <citation type="submission" date="2012-12" db="EMBL/GenBank/DDBJ databases">
        <title>Novel taxa of Listeriaceae from agricultural environments in the United States.</title>
        <authorList>
            <person name="den Bakker H.C."/>
            <person name="Allred A."/>
            <person name="Warchocki S."/>
            <person name="Wright E.M."/>
            <person name="Burrell A."/>
            <person name="Nightingale K.K."/>
            <person name="Kephart D."/>
            <person name="Wiedmann M."/>
        </authorList>
    </citation>
    <scope>NUCLEOTIDE SEQUENCE [LARGE SCALE GENOMIC DNA]</scope>
    <source>
        <strain evidence="4 5">FSL F6-1183</strain>
    </source>
</reference>
<dbReference type="SMART" id="SM00642">
    <property type="entry name" value="Aamy"/>
    <property type="match status" value="1"/>
</dbReference>
<proteinExistence type="predicted"/>
<dbReference type="Gene3D" id="3.90.400.10">
    <property type="entry name" value="Oligo-1,6-glucosidase, Domain 2"/>
    <property type="match status" value="1"/>
</dbReference>
<dbReference type="InterPro" id="IPR013783">
    <property type="entry name" value="Ig-like_fold"/>
</dbReference>
<evidence type="ECO:0000313" key="4">
    <source>
        <dbReference type="EMBL" id="EUJ25818.1"/>
    </source>
</evidence>
<feature type="domain" description="Glycosyl hydrolase family 13 catalytic" evidence="3">
    <location>
        <begin position="142"/>
        <end position="508"/>
    </location>
</feature>
<dbReference type="Gene3D" id="3.20.20.80">
    <property type="entry name" value="Glycosidases"/>
    <property type="match status" value="1"/>
</dbReference>
<evidence type="ECO:0000313" key="5">
    <source>
        <dbReference type="Proteomes" id="UP000019251"/>
    </source>
</evidence>
<dbReference type="Pfam" id="PF00128">
    <property type="entry name" value="Alpha-amylase"/>
    <property type="match status" value="1"/>
</dbReference>
<organism evidence="4 5">
    <name type="scientific">Listeria grayi FSL F6-1183</name>
    <dbReference type="NCBI Taxonomy" id="1265827"/>
    <lineage>
        <taxon>Bacteria</taxon>
        <taxon>Bacillati</taxon>
        <taxon>Bacillota</taxon>
        <taxon>Bacilli</taxon>
        <taxon>Bacillales</taxon>
        <taxon>Listeriaceae</taxon>
        <taxon>Listeria</taxon>
    </lineage>
</organism>
<dbReference type="InterPro" id="IPR004185">
    <property type="entry name" value="Glyco_hydro_13_lg-like_dom"/>
</dbReference>
<dbReference type="PANTHER" id="PTHR10357:SF210">
    <property type="entry name" value="MALTODEXTRIN GLUCOSIDASE"/>
    <property type="match status" value="1"/>
</dbReference>
<dbReference type="InterPro" id="IPR006047">
    <property type="entry name" value="GH13_cat_dom"/>
</dbReference>
<dbReference type="CDD" id="cd11338">
    <property type="entry name" value="AmyAc_CMD"/>
    <property type="match status" value="1"/>
</dbReference>
<evidence type="ECO:0000256" key="2">
    <source>
        <dbReference type="ARBA" id="ARBA00023295"/>
    </source>
</evidence>
<sequence length="594" mass="69718">MNTAAFYHRPESEYAYLYDQDTLHIRLRTAKADIQEVFVLKGDPYLLNEEKWYEHEVKMTQIGSTDTHDYWQLETGAPYRRLQYAFHLIDHDGEEVFYGDRGTFPYTEATCQTANYYFRLPYFHEIDRFDAPEWVKETVWYQIFPERFANGDVSNDPEGTLPWGSKLPDRTDSFGGDLQGVYDHLDYLEGLGINGIYFCPIFKANSNHKYDTIDYYEIDPDFGDKGLFKKLVDECHRRGIRIMLDAVFNHMGDKSPEWQDVIEKEADSKYRDWFHIRDFPVRYGENGNFEGATTLSFDSFAFTPHMPKLNTANPDVEAYLLDIATYWIKEFDIDAWRLDVANEVDHHFWKKFYQATTAVKPDFYILGEIWHSSQSWLQGDEFHGVMNYAFTETIEDFFIQKKISASKMIAGLNEQLMLYRQQTNQMMFNMLDSHDTARLLTICGENKDLAKATLAFTFLQIGAPCIYYGTEIGMLGENDPDCRRCMIWKEEEQDKTFFAFTKALIKLRKDNYQLLSEGELVWLATDDEKKQIAFVRKWNGEVWNAYFNCGDVPYYLEHDGDVLFHHQAEQGEDGSWVVGQYGCIIYRETTEKSC</sequence>
<protein>
    <submittedName>
        <fullName evidence="4">Intracellular maltogenic amylase</fullName>
    </submittedName>
</protein>
<dbReference type="Pfam" id="PF02903">
    <property type="entry name" value="Alpha-amylase_N"/>
    <property type="match status" value="1"/>
</dbReference>
<dbReference type="RefSeq" id="WP_036108315.1">
    <property type="nucleotide sequence ID" value="NZ_AODG01000021.1"/>
</dbReference>
<keyword evidence="2" id="KW-0326">Glycosidase</keyword>
<dbReference type="InterPro" id="IPR017853">
    <property type="entry name" value="GH"/>
</dbReference>
<accession>A0A829R3P7</accession>
<keyword evidence="1" id="KW-0378">Hydrolase</keyword>
<dbReference type="GO" id="GO:0005975">
    <property type="term" value="P:carbohydrate metabolic process"/>
    <property type="evidence" value="ECO:0007669"/>
    <property type="project" value="InterPro"/>
</dbReference>
<dbReference type="Gene3D" id="2.60.40.10">
    <property type="entry name" value="Immunoglobulins"/>
    <property type="match status" value="1"/>
</dbReference>
<dbReference type="InterPro" id="IPR045857">
    <property type="entry name" value="O16G_dom_2"/>
</dbReference>
<dbReference type="Proteomes" id="UP000019251">
    <property type="component" value="Unassembled WGS sequence"/>
</dbReference>